<dbReference type="NCBIfam" id="TIGR00229">
    <property type="entry name" value="sensory_box"/>
    <property type="match status" value="1"/>
</dbReference>
<dbReference type="Pfam" id="PF14417">
    <property type="entry name" value="MEDS"/>
    <property type="match status" value="1"/>
</dbReference>
<dbReference type="Pfam" id="PF00563">
    <property type="entry name" value="EAL"/>
    <property type="match status" value="1"/>
</dbReference>
<evidence type="ECO:0000259" key="2">
    <source>
        <dbReference type="PROSITE" id="PS50112"/>
    </source>
</evidence>
<feature type="domain" description="GGDEF" evidence="4">
    <location>
        <begin position="354"/>
        <end position="487"/>
    </location>
</feature>
<dbReference type="CDD" id="cd01948">
    <property type="entry name" value="EAL"/>
    <property type="match status" value="1"/>
</dbReference>
<dbReference type="InterPro" id="IPR000160">
    <property type="entry name" value="GGDEF_dom"/>
</dbReference>
<dbReference type="InterPro" id="IPR035965">
    <property type="entry name" value="PAS-like_dom_sf"/>
</dbReference>
<dbReference type="FunFam" id="3.30.70.270:FF:000001">
    <property type="entry name" value="Diguanylate cyclase domain protein"/>
    <property type="match status" value="1"/>
</dbReference>
<dbReference type="InterPro" id="IPR035919">
    <property type="entry name" value="EAL_sf"/>
</dbReference>
<proteinExistence type="predicted"/>
<dbReference type="SMART" id="SM00052">
    <property type="entry name" value="EAL"/>
    <property type="match status" value="1"/>
</dbReference>
<sequence>MCKHAVQFYEHDTFLVREAATFILANLREGAGCLVIINARLQPPLLEQLQLLEPHNWSDLAAGYHVIDTKQALAHVMVNEWPNEQQFRQFIHQQIQLIHAVTLCPMSMFGDMVAELISVGRLDAALELERLWQVVVEQDNIRLLCAYPAHIAQQYPHLYQQLCQQHSHVLVSDMNNSLAISQGVDLIKEHIPASISEEALQLAAIVYRYGHEAIMVCDANHYIMAINPAFSEITGFAEQEIMGQYAQSLFVGQTELNYSHVRTALAEQGQWLGEIWTRRKNGSQFIASANINRIEHQQQQDRYIILFSDITEKKLSEELIWKQANFDVLTELPNRRLFKDRLDQEIKKSQRIDQFFAILFIDLDNFKEINDMLGHDMGDRLLQEAARRLQDCVRESDTVARLGGDEFTILLTNLAQQAHVEDIAQKVLSRITEPFYLGHQVFYLSASIGITIYPFDAIDSKSLLKNAEQAMYVAKDDGRNRFCYFTRSMQLQAQERLKLRHDLYNALEQQQIQAYFQPIVELNTGRIIKAEALIRWRHPEKGMISPALFIPIAEESGMIKKLGDWMFYESAIRAQYWSRQLGYPFQISVNRSPAQFIADDKDSPWLDYLQQKGMSGRCIVIEITEGLLLNVSPRIKQQLDAYRQAGIQVSIDDFGTGYSSMAYLQKLQVDYLKIDQSFVREMVDNAGSRAIVEAMIVMAHKLGLKVVAEGVETLEQKRMLIASGCDYGQGYLFSPPVPPIEFERLLHIKSRLN</sequence>
<dbReference type="Gene3D" id="3.20.20.450">
    <property type="entry name" value="EAL domain"/>
    <property type="match status" value="1"/>
</dbReference>
<evidence type="ECO:0000259" key="3">
    <source>
        <dbReference type="PROSITE" id="PS50883"/>
    </source>
</evidence>
<dbReference type="CDD" id="cd01949">
    <property type="entry name" value="GGDEF"/>
    <property type="match status" value="1"/>
</dbReference>
<gene>
    <name evidence="5" type="ORF">C8N29_1022</name>
</gene>
<dbReference type="PROSITE" id="PS50883">
    <property type="entry name" value="EAL"/>
    <property type="match status" value="1"/>
</dbReference>
<evidence type="ECO:0000259" key="4">
    <source>
        <dbReference type="PROSITE" id="PS50887"/>
    </source>
</evidence>
<dbReference type="InterPro" id="IPR025847">
    <property type="entry name" value="MEDS_domain"/>
</dbReference>
<keyword evidence="6" id="KW-1185">Reference proteome</keyword>
<name>A0A2T5J263_9GAMM</name>
<dbReference type="InterPro" id="IPR001633">
    <property type="entry name" value="EAL_dom"/>
</dbReference>
<dbReference type="SMART" id="SM00267">
    <property type="entry name" value="GGDEF"/>
    <property type="match status" value="1"/>
</dbReference>
<dbReference type="PANTHER" id="PTHR44757:SF2">
    <property type="entry name" value="BIOFILM ARCHITECTURE MAINTENANCE PROTEIN MBAA"/>
    <property type="match status" value="1"/>
</dbReference>
<dbReference type="EMBL" id="QAON01000002">
    <property type="protein sequence ID" value="PTQ90604.1"/>
    <property type="molecule type" value="Genomic_DNA"/>
</dbReference>
<dbReference type="InterPro" id="IPR052155">
    <property type="entry name" value="Biofilm_reg_signaling"/>
</dbReference>
<evidence type="ECO:0000256" key="1">
    <source>
        <dbReference type="ARBA" id="ARBA00001946"/>
    </source>
</evidence>
<dbReference type="NCBIfam" id="TIGR00254">
    <property type="entry name" value="GGDEF"/>
    <property type="match status" value="1"/>
</dbReference>
<reference evidence="5 6" key="1">
    <citation type="submission" date="2018-04" db="EMBL/GenBank/DDBJ databases">
        <title>Genomic Encyclopedia of Archaeal and Bacterial Type Strains, Phase II (KMG-II): from individual species to whole genera.</title>
        <authorList>
            <person name="Goeker M."/>
        </authorList>
    </citation>
    <scope>NUCLEOTIDE SEQUENCE [LARGE SCALE GENOMIC DNA]</scope>
    <source>
        <strain evidence="5 6">DSM 5822</strain>
    </source>
</reference>
<dbReference type="SUPFAM" id="SSF141868">
    <property type="entry name" value="EAL domain-like"/>
    <property type="match status" value="1"/>
</dbReference>
<organism evidence="5 6">
    <name type="scientific">Agitococcus lubricus</name>
    <dbReference type="NCBI Taxonomy" id="1077255"/>
    <lineage>
        <taxon>Bacteria</taxon>
        <taxon>Pseudomonadati</taxon>
        <taxon>Pseudomonadota</taxon>
        <taxon>Gammaproteobacteria</taxon>
        <taxon>Moraxellales</taxon>
        <taxon>Moraxellaceae</taxon>
        <taxon>Agitococcus</taxon>
    </lineage>
</organism>
<dbReference type="RefSeq" id="WP_107864458.1">
    <property type="nucleotide sequence ID" value="NZ_QAON01000002.1"/>
</dbReference>
<dbReference type="OrthoDB" id="2624050at2"/>
<dbReference type="SMART" id="SM00091">
    <property type="entry name" value="PAS"/>
    <property type="match status" value="1"/>
</dbReference>
<evidence type="ECO:0000313" key="6">
    <source>
        <dbReference type="Proteomes" id="UP000244223"/>
    </source>
</evidence>
<dbReference type="PANTHER" id="PTHR44757">
    <property type="entry name" value="DIGUANYLATE CYCLASE DGCP"/>
    <property type="match status" value="1"/>
</dbReference>
<dbReference type="Proteomes" id="UP000244223">
    <property type="component" value="Unassembled WGS sequence"/>
</dbReference>
<dbReference type="InterPro" id="IPR029787">
    <property type="entry name" value="Nucleotide_cyclase"/>
</dbReference>
<dbReference type="InterPro" id="IPR043128">
    <property type="entry name" value="Rev_trsase/Diguanyl_cyclase"/>
</dbReference>
<feature type="domain" description="EAL" evidence="3">
    <location>
        <begin position="496"/>
        <end position="750"/>
    </location>
</feature>
<dbReference type="AlphaFoldDB" id="A0A2T5J263"/>
<dbReference type="InterPro" id="IPR000014">
    <property type="entry name" value="PAS"/>
</dbReference>
<dbReference type="Gene3D" id="3.30.450.20">
    <property type="entry name" value="PAS domain"/>
    <property type="match status" value="1"/>
</dbReference>
<comment type="cofactor">
    <cofactor evidence="1">
        <name>Mg(2+)</name>
        <dbReference type="ChEBI" id="CHEBI:18420"/>
    </cofactor>
</comment>
<dbReference type="Gene3D" id="3.30.70.270">
    <property type="match status" value="1"/>
</dbReference>
<dbReference type="Pfam" id="PF13426">
    <property type="entry name" value="PAS_9"/>
    <property type="match status" value="1"/>
</dbReference>
<dbReference type="Pfam" id="PF00990">
    <property type="entry name" value="GGDEF"/>
    <property type="match status" value="1"/>
</dbReference>
<dbReference type="SUPFAM" id="SSF55785">
    <property type="entry name" value="PYP-like sensor domain (PAS domain)"/>
    <property type="match status" value="1"/>
</dbReference>
<feature type="domain" description="PAS" evidence="2">
    <location>
        <begin position="214"/>
        <end position="244"/>
    </location>
</feature>
<accession>A0A2T5J263</accession>
<evidence type="ECO:0000313" key="5">
    <source>
        <dbReference type="EMBL" id="PTQ90604.1"/>
    </source>
</evidence>
<comment type="caution">
    <text evidence="5">The sequence shown here is derived from an EMBL/GenBank/DDBJ whole genome shotgun (WGS) entry which is preliminary data.</text>
</comment>
<dbReference type="PROSITE" id="PS50112">
    <property type="entry name" value="PAS"/>
    <property type="match status" value="1"/>
</dbReference>
<dbReference type="SUPFAM" id="SSF55073">
    <property type="entry name" value="Nucleotide cyclase"/>
    <property type="match status" value="1"/>
</dbReference>
<dbReference type="PROSITE" id="PS50887">
    <property type="entry name" value="GGDEF"/>
    <property type="match status" value="1"/>
</dbReference>
<protein>
    <submittedName>
        <fullName evidence="5">PAS domain S-box-containing protein/diguanylate cyclase (GGDEF)-like protein</fullName>
    </submittedName>
</protein>
<dbReference type="GO" id="GO:0003824">
    <property type="term" value="F:catalytic activity"/>
    <property type="evidence" value="ECO:0007669"/>
    <property type="project" value="UniProtKB-ARBA"/>
</dbReference>
<dbReference type="CDD" id="cd00130">
    <property type="entry name" value="PAS"/>
    <property type="match status" value="1"/>
</dbReference>